<dbReference type="EMBL" id="CDMZ01005940">
    <property type="protein sequence ID" value="CEM56085.1"/>
    <property type="molecule type" value="Genomic_DNA"/>
</dbReference>
<feature type="compositionally biased region" description="Basic and acidic residues" evidence="1">
    <location>
        <begin position="29"/>
        <end position="58"/>
    </location>
</feature>
<accession>A0A0G4IFY6</accession>
<feature type="compositionally biased region" description="Basic and acidic residues" evidence="1">
    <location>
        <begin position="89"/>
        <end position="100"/>
    </location>
</feature>
<feature type="compositionally biased region" description="Basic and acidic residues" evidence="1">
    <location>
        <begin position="689"/>
        <end position="705"/>
    </location>
</feature>
<feature type="compositionally biased region" description="Basic and acidic residues" evidence="1">
    <location>
        <begin position="214"/>
        <end position="227"/>
    </location>
</feature>
<feature type="compositionally biased region" description="Basic residues" evidence="1">
    <location>
        <begin position="451"/>
        <end position="462"/>
    </location>
</feature>
<feature type="region of interest" description="Disordered" evidence="1">
    <location>
        <begin position="648"/>
        <end position="705"/>
    </location>
</feature>
<gene>
    <name evidence="2" type="ORF">Cvel_14079</name>
</gene>
<feature type="compositionally biased region" description="Basic and acidic residues" evidence="1">
    <location>
        <begin position="505"/>
        <end position="520"/>
    </location>
</feature>
<proteinExistence type="predicted"/>
<feature type="region of interest" description="Disordered" evidence="1">
    <location>
        <begin position="12"/>
        <end position="584"/>
    </location>
</feature>
<feature type="compositionally biased region" description="Basic residues" evidence="1">
    <location>
        <begin position="258"/>
        <end position="267"/>
    </location>
</feature>
<feature type="compositionally biased region" description="Basic and acidic residues" evidence="1">
    <location>
        <begin position="362"/>
        <end position="371"/>
    </location>
</feature>
<feature type="compositionally biased region" description="Low complexity" evidence="1">
    <location>
        <begin position="380"/>
        <end position="389"/>
    </location>
</feature>
<reference evidence="2" key="1">
    <citation type="submission" date="2014-11" db="EMBL/GenBank/DDBJ databases">
        <authorList>
            <person name="Otto D Thomas"/>
            <person name="Naeem Raeece"/>
        </authorList>
    </citation>
    <scope>NUCLEOTIDE SEQUENCE</scope>
</reference>
<feature type="compositionally biased region" description="Basic and acidic residues" evidence="1">
    <location>
        <begin position="248"/>
        <end position="257"/>
    </location>
</feature>
<organism evidence="2">
    <name type="scientific">Chromera velia CCMP2878</name>
    <dbReference type="NCBI Taxonomy" id="1169474"/>
    <lineage>
        <taxon>Eukaryota</taxon>
        <taxon>Sar</taxon>
        <taxon>Alveolata</taxon>
        <taxon>Colpodellida</taxon>
        <taxon>Chromeraceae</taxon>
        <taxon>Chromera</taxon>
    </lineage>
</organism>
<dbReference type="VEuPathDB" id="CryptoDB:Cvel_14079"/>
<sequence length="705" mass="77257">MRLCCCCRAQPEKRNKKSFSGVPEEDERLIDRNNTNKKEETVEDRGPVHTEKEKERPELPQQVSASSPPLPDSHLPGEDSFHIPPTVPEGEKSADDKKPSDQPPLSTLQKQEEQQEASKAGQLEGQKEKSNQEDEEKGKADLKEKRNEDGKATQPKAVQNGGLSPSAPLRPQRMSIVAPSAFSKKERSQRRQSIHALAQASAMAEEIANVQQKQQERDEAKEPDQQKKGKGTRRATALGTCTFPVDEEGAKELEKKTEKKKGGRRRTSMLDFLGFKGNRKKSIQQPDEEQEGRGKDSLPPTTPTPPAAIAIPLNRRARMSTVAVESHRVRRRVHGWLGDKRVSFRYAAAASPSPSPLVVDNQSRERGRGDRGGPLPPVPIAASPSVPQPNASSPFLSEPGESHGSLPPLPNPTSPSVNRAGGDSLEGKGGQQETGGDAHSLSVWTPGVSSKRNRPFGSKRKQQKDDEENQHTHTAETEEAMQFPLSPPRKEKGRARQRHSILWDSWEREKEVPPTHKDAQQSDPNAPPSFPKSIEVPPSEWNNESVEDSDSHTDTADAQENPDADDDTQKREDPIPLPPHTLTLPRPLLTCMRVVTGGSFATASFSLAVRRPASAVQIALEASAPFPLEVSGQTPGSMGPLENGLEPPKGFEGGMLPPLQTDVGECEGGDGWGGEGEQAGEYSSEEMNEEKLTEIQERQREEVDR</sequence>
<evidence type="ECO:0000313" key="2">
    <source>
        <dbReference type="EMBL" id="CEM56085.1"/>
    </source>
</evidence>
<dbReference type="AlphaFoldDB" id="A0A0G4IFY6"/>
<name>A0A0G4IFY6_9ALVE</name>
<evidence type="ECO:0000256" key="1">
    <source>
        <dbReference type="SAM" id="MobiDB-lite"/>
    </source>
</evidence>
<protein>
    <submittedName>
        <fullName evidence="2">Uncharacterized protein</fullName>
    </submittedName>
</protein>
<feature type="compositionally biased region" description="Basic and acidic residues" evidence="1">
    <location>
        <begin position="125"/>
        <end position="151"/>
    </location>
</feature>